<dbReference type="RefSeq" id="WP_219504800.1">
    <property type="nucleotide sequence ID" value="NZ_JAHXDN010000004.1"/>
</dbReference>
<evidence type="ECO:0000313" key="2">
    <source>
        <dbReference type="EMBL" id="MBW4709372.1"/>
    </source>
</evidence>
<protein>
    <submittedName>
        <fullName evidence="2">DUF1330 domain-containing protein</fullName>
    </submittedName>
</protein>
<feature type="domain" description="DUF1330" evidence="1">
    <location>
        <begin position="3"/>
        <end position="90"/>
    </location>
</feature>
<organism evidence="2 3">
    <name type="scientific">Roseobacter insulae</name>
    <dbReference type="NCBI Taxonomy" id="2859783"/>
    <lineage>
        <taxon>Bacteria</taxon>
        <taxon>Pseudomonadati</taxon>
        <taxon>Pseudomonadota</taxon>
        <taxon>Alphaproteobacteria</taxon>
        <taxon>Rhodobacterales</taxon>
        <taxon>Roseobacteraceae</taxon>
        <taxon>Roseobacter</taxon>
    </lineage>
</organism>
<evidence type="ECO:0000259" key="1">
    <source>
        <dbReference type="Pfam" id="PF07045"/>
    </source>
</evidence>
<dbReference type="EMBL" id="JAHXDN010000004">
    <property type="protein sequence ID" value="MBW4709372.1"/>
    <property type="molecule type" value="Genomic_DNA"/>
</dbReference>
<reference evidence="2" key="1">
    <citation type="submission" date="2021-07" db="EMBL/GenBank/DDBJ databases">
        <title>Roseobacter insulae sp. nov., isolated from a tidal flat.</title>
        <authorList>
            <person name="Park S."/>
            <person name="Yoon J.-H."/>
        </authorList>
    </citation>
    <scope>NUCLEOTIDE SEQUENCE</scope>
    <source>
        <strain evidence="2">YSTF-M11</strain>
    </source>
</reference>
<name>A0A9X1FXB2_9RHOB</name>
<gene>
    <name evidence="2" type="ORF">KX928_16395</name>
</gene>
<keyword evidence="3" id="KW-1185">Reference proteome</keyword>
<dbReference type="InterPro" id="IPR010753">
    <property type="entry name" value="DUF1330"/>
</dbReference>
<dbReference type="AlphaFoldDB" id="A0A9X1FXB2"/>
<dbReference type="Pfam" id="PF07045">
    <property type="entry name" value="DUF1330"/>
    <property type="match status" value="1"/>
</dbReference>
<proteinExistence type="predicted"/>
<comment type="caution">
    <text evidence="2">The sequence shown here is derived from an EMBL/GenBank/DDBJ whole genome shotgun (WGS) entry which is preliminary data.</text>
</comment>
<dbReference type="Proteomes" id="UP001138661">
    <property type="component" value="Unassembled WGS sequence"/>
</dbReference>
<accession>A0A9X1FXB2</accession>
<evidence type="ECO:0000313" key="3">
    <source>
        <dbReference type="Proteomes" id="UP001138661"/>
    </source>
</evidence>
<sequence>MTAHAVATLKMKNPEALAAYREKASAALARHGGAVLQASTELTRLEGDQPLPDGVAILTFPDRQAAQAWIDDPSLADTHALRTKGAETLIALL</sequence>